<dbReference type="SUPFAM" id="SSF53328">
    <property type="entry name" value="Formyltransferase"/>
    <property type="match status" value="1"/>
</dbReference>
<gene>
    <name evidence="3" type="ORF">DWY69_16590</name>
    <name evidence="2" type="ORF">DXC51_26280</name>
</gene>
<dbReference type="GeneID" id="97990268"/>
<keyword evidence="4" id="KW-1185">Reference proteome</keyword>
<protein>
    <recommendedName>
        <fullName evidence="1">Formyl transferase N-terminal domain-containing protein</fullName>
    </recommendedName>
</protein>
<accession>A0A3E3HW54</accession>
<dbReference type="Pfam" id="PF00551">
    <property type="entry name" value="Formyl_trans_N"/>
    <property type="match status" value="1"/>
</dbReference>
<evidence type="ECO:0000313" key="5">
    <source>
        <dbReference type="Proteomes" id="UP000261166"/>
    </source>
</evidence>
<dbReference type="EMBL" id="QVLU01000015">
    <property type="protein sequence ID" value="RGE70551.1"/>
    <property type="molecule type" value="Genomic_DNA"/>
</dbReference>
<dbReference type="OrthoDB" id="9802815at2"/>
<organism evidence="2 4">
    <name type="scientific">Eisenbergiella massiliensis</name>
    <dbReference type="NCBI Taxonomy" id="1720294"/>
    <lineage>
        <taxon>Bacteria</taxon>
        <taxon>Bacillati</taxon>
        <taxon>Bacillota</taxon>
        <taxon>Clostridia</taxon>
        <taxon>Lachnospirales</taxon>
        <taxon>Lachnospiraceae</taxon>
        <taxon>Eisenbergiella</taxon>
    </lineage>
</organism>
<dbReference type="RefSeq" id="WP_025490391.1">
    <property type="nucleotide sequence ID" value="NZ_CALBAU010000429.1"/>
</dbReference>
<dbReference type="InterPro" id="IPR036477">
    <property type="entry name" value="Formyl_transf_N_sf"/>
</dbReference>
<evidence type="ECO:0000313" key="4">
    <source>
        <dbReference type="Proteomes" id="UP000260812"/>
    </source>
</evidence>
<sequence length="263" mass="29654">MNWKIVYVGIDTLYQALPALVKAGCRVCEIVSCPVDNETEFNLRTCAFAKEHSIPLLIGKITREDVKRWKEAGIDALICCGYYYRIPVDEKLPMVNIHPALLPKGRGAWPMPVTLLEGLRESGITIHKMTDDFDEGDILSQKAVPVMPEDTLQTLTARLQTLLPGMMAELASDFCHLYEMARPQGEGEYWPCPEESNYPVTPDMDVSEADRILRAFYGYECIYRNRDEIYGVMEGRAYPAVYGGEKGLPVRGGTIVARRVRKL</sequence>
<evidence type="ECO:0000313" key="2">
    <source>
        <dbReference type="EMBL" id="RGE56056.1"/>
    </source>
</evidence>
<feature type="domain" description="Formyl transferase N-terminal" evidence="1">
    <location>
        <begin position="67"/>
        <end position="162"/>
    </location>
</feature>
<dbReference type="PANTHER" id="PTHR11138">
    <property type="entry name" value="METHIONYL-TRNA FORMYLTRANSFERASE"/>
    <property type="match status" value="1"/>
</dbReference>
<comment type="caution">
    <text evidence="2">The sequence shown here is derived from an EMBL/GenBank/DDBJ whole genome shotgun (WGS) entry which is preliminary data.</text>
</comment>
<reference evidence="2 5" key="1">
    <citation type="submission" date="2018-08" db="EMBL/GenBank/DDBJ databases">
        <title>A genome reference for cultivated species of the human gut microbiota.</title>
        <authorList>
            <person name="Zou Y."/>
            <person name="Xue W."/>
            <person name="Luo G."/>
        </authorList>
    </citation>
    <scope>NUCLEOTIDE SEQUENCE [LARGE SCALE GENOMIC DNA]</scope>
    <source>
        <strain evidence="3 5">AF26-4BH</strain>
        <strain evidence="2">TF05-5AC</strain>
    </source>
</reference>
<dbReference type="InterPro" id="IPR002376">
    <property type="entry name" value="Formyl_transf_N"/>
</dbReference>
<evidence type="ECO:0000259" key="1">
    <source>
        <dbReference type="Pfam" id="PF00551"/>
    </source>
</evidence>
<evidence type="ECO:0000313" key="3">
    <source>
        <dbReference type="EMBL" id="RGE70551.1"/>
    </source>
</evidence>
<dbReference type="AlphaFoldDB" id="A0A3E3HW54"/>
<dbReference type="PANTHER" id="PTHR11138:SF5">
    <property type="entry name" value="METHIONYL-TRNA FORMYLTRANSFERASE, MITOCHONDRIAL"/>
    <property type="match status" value="1"/>
</dbReference>
<dbReference type="Proteomes" id="UP000260812">
    <property type="component" value="Unassembled WGS sequence"/>
</dbReference>
<dbReference type="Gene3D" id="3.40.50.12230">
    <property type="match status" value="1"/>
</dbReference>
<proteinExistence type="predicted"/>
<dbReference type="GO" id="GO:0004479">
    <property type="term" value="F:methionyl-tRNA formyltransferase activity"/>
    <property type="evidence" value="ECO:0007669"/>
    <property type="project" value="TreeGrafter"/>
</dbReference>
<name>A0A3E3HW54_9FIRM</name>
<dbReference type="EMBL" id="QVLV01000031">
    <property type="protein sequence ID" value="RGE56056.1"/>
    <property type="molecule type" value="Genomic_DNA"/>
</dbReference>
<dbReference type="Proteomes" id="UP000261166">
    <property type="component" value="Unassembled WGS sequence"/>
</dbReference>